<keyword evidence="6" id="KW-0106">Calcium</keyword>
<dbReference type="InterPro" id="IPR050599">
    <property type="entry name" value="VDCC_alpha-1_subunit"/>
</dbReference>
<dbReference type="PANTHER" id="PTHR45628:SF7">
    <property type="entry name" value="VOLTAGE-DEPENDENT CALCIUM CHANNEL TYPE A SUBUNIT ALPHA-1"/>
    <property type="match status" value="1"/>
</dbReference>
<dbReference type="OrthoDB" id="446235at2759"/>
<comment type="caution">
    <text evidence="15">The sequence shown here is derived from an EMBL/GenBank/DDBJ whole genome shotgun (WGS) entry which is preliminary data.</text>
</comment>
<keyword evidence="7" id="KW-0851">Voltage-gated channel</keyword>
<evidence type="ECO:0000313" key="16">
    <source>
        <dbReference type="Proteomes" id="UP000187209"/>
    </source>
</evidence>
<evidence type="ECO:0000256" key="1">
    <source>
        <dbReference type="ARBA" id="ARBA00004141"/>
    </source>
</evidence>
<dbReference type="Pfam" id="PF00520">
    <property type="entry name" value="Ion_trans"/>
    <property type="match status" value="1"/>
</dbReference>
<evidence type="ECO:0000256" key="8">
    <source>
        <dbReference type="ARBA" id="ARBA00022989"/>
    </source>
</evidence>
<dbReference type="Proteomes" id="UP000187209">
    <property type="component" value="Unassembled WGS sequence"/>
</dbReference>
<evidence type="ECO:0000256" key="3">
    <source>
        <dbReference type="ARBA" id="ARBA00022568"/>
    </source>
</evidence>
<dbReference type="GO" id="GO:0098703">
    <property type="term" value="P:calcium ion import across plasma membrane"/>
    <property type="evidence" value="ECO:0007669"/>
    <property type="project" value="TreeGrafter"/>
</dbReference>
<dbReference type="AlphaFoldDB" id="A0A1R2BG01"/>
<feature type="transmembrane region" description="Helical" evidence="13">
    <location>
        <begin position="174"/>
        <end position="192"/>
    </location>
</feature>
<dbReference type="Gene3D" id="1.10.287.70">
    <property type="match status" value="1"/>
</dbReference>
<evidence type="ECO:0000256" key="7">
    <source>
        <dbReference type="ARBA" id="ARBA00022882"/>
    </source>
</evidence>
<feature type="domain" description="Ion transport" evidence="14">
    <location>
        <begin position="135"/>
        <end position="392"/>
    </location>
</feature>
<keyword evidence="11" id="KW-0325">Glycoprotein</keyword>
<evidence type="ECO:0000256" key="2">
    <source>
        <dbReference type="ARBA" id="ARBA00022448"/>
    </source>
</evidence>
<dbReference type="InterPro" id="IPR027359">
    <property type="entry name" value="Volt_channel_dom_sf"/>
</dbReference>
<feature type="transmembrane region" description="Helical" evidence="13">
    <location>
        <begin position="204"/>
        <end position="228"/>
    </location>
</feature>
<gene>
    <name evidence="15" type="ORF">SteCoe_25140</name>
</gene>
<keyword evidence="8 13" id="KW-1133">Transmembrane helix</keyword>
<sequence>MAFSKSQRLRKFSDDDYNHNNVETIKFVRKRQSAYSIAFGLNNHRQDFTSGLEYEVLTNTVFSDYYYQIRDDPHNLPPKRMPNENYADLIKIREKSSYEIIETYIDPYPLLEIRKSILVVKSAVSEICSKVIQTSFFEFLTILVILTNTVTLAIDDPTVSTRPSVLSIFDSIFLFFYSFECLLKVFSLGFIFNKKAYLRDTWNVLDFIIVISAWIDYALGSSVNLQALRALRVLRPLRSISSVEGLRVIFIALISSIKPLIAALTLFIFLITIFAIAGLQLWSGMLKYRCMDLNTGFININQICGAETCSDNYLCVKSLDNPNYGITNFDNFLFSALTIYQCITLEGWTNVMISTQMAFNDFSIILFIPLVFIGAFIFLNLTLAIIKSAFSKSIVVVRPSKKRQNAEEVSTELIIKHLTDISSSIDKTRINVKSEDSLNISYYKRENE</sequence>
<evidence type="ECO:0000256" key="6">
    <source>
        <dbReference type="ARBA" id="ARBA00022837"/>
    </source>
</evidence>
<feature type="transmembrane region" description="Helical" evidence="13">
    <location>
        <begin position="248"/>
        <end position="279"/>
    </location>
</feature>
<evidence type="ECO:0000256" key="11">
    <source>
        <dbReference type="ARBA" id="ARBA00023180"/>
    </source>
</evidence>
<dbReference type="PANTHER" id="PTHR45628">
    <property type="entry name" value="VOLTAGE-DEPENDENT CALCIUM CHANNEL TYPE A SUBUNIT ALPHA-1"/>
    <property type="match status" value="1"/>
</dbReference>
<comment type="subcellular location">
    <subcellularLocation>
        <location evidence="1">Membrane</location>
        <topology evidence="1">Multi-pass membrane protein</topology>
    </subcellularLocation>
</comment>
<organism evidence="15 16">
    <name type="scientific">Stentor coeruleus</name>
    <dbReference type="NCBI Taxonomy" id="5963"/>
    <lineage>
        <taxon>Eukaryota</taxon>
        <taxon>Sar</taxon>
        <taxon>Alveolata</taxon>
        <taxon>Ciliophora</taxon>
        <taxon>Postciliodesmatophora</taxon>
        <taxon>Heterotrichea</taxon>
        <taxon>Heterotrichida</taxon>
        <taxon>Stentoridae</taxon>
        <taxon>Stentor</taxon>
    </lineage>
</organism>
<accession>A0A1R2BG01</accession>
<dbReference type="Gene3D" id="1.20.120.350">
    <property type="entry name" value="Voltage-gated potassium channels. Chain C"/>
    <property type="match status" value="1"/>
</dbReference>
<keyword evidence="4" id="KW-0107">Calcium channel</keyword>
<keyword evidence="10 13" id="KW-0472">Membrane</keyword>
<evidence type="ECO:0000256" key="5">
    <source>
        <dbReference type="ARBA" id="ARBA00022692"/>
    </source>
</evidence>
<evidence type="ECO:0000313" key="15">
    <source>
        <dbReference type="EMBL" id="OMJ75671.1"/>
    </source>
</evidence>
<keyword evidence="5 13" id="KW-0812">Transmembrane</keyword>
<dbReference type="FunFam" id="1.20.120.350:FF:000095">
    <property type="entry name" value="Voltage-gated Ca2+ channel, alpha subunit"/>
    <property type="match status" value="1"/>
</dbReference>
<evidence type="ECO:0000256" key="10">
    <source>
        <dbReference type="ARBA" id="ARBA00023136"/>
    </source>
</evidence>
<keyword evidence="9" id="KW-0406">Ion transport</keyword>
<evidence type="ECO:0000256" key="12">
    <source>
        <dbReference type="ARBA" id="ARBA00023303"/>
    </source>
</evidence>
<dbReference type="EMBL" id="MPUH01000676">
    <property type="protein sequence ID" value="OMJ75671.1"/>
    <property type="molecule type" value="Genomic_DNA"/>
</dbReference>
<keyword evidence="12" id="KW-0407">Ion channel</keyword>
<feature type="transmembrane region" description="Helical" evidence="13">
    <location>
        <begin position="362"/>
        <end position="386"/>
    </location>
</feature>
<name>A0A1R2BG01_9CILI</name>
<evidence type="ECO:0000256" key="13">
    <source>
        <dbReference type="SAM" id="Phobius"/>
    </source>
</evidence>
<evidence type="ECO:0000259" key="14">
    <source>
        <dbReference type="Pfam" id="PF00520"/>
    </source>
</evidence>
<reference evidence="15 16" key="1">
    <citation type="submission" date="2016-11" db="EMBL/GenBank/DDBJ databases">
        <title>The macronuclear genome of Stentor coeruleus: a giant cell with tiny introns.</title>
        <authorList>
            <person name="Slabodnick M."/>
            <person name="Ruby J.G."/>
            <person name="Reiff S.B."/>
            <person name="Swart E.C."/>
            <person name="Gosai S."/>
            <person name="Prabakaran S."/>
            <person name="Witkowska E."/>
            <person name="Larue G.E."/>
            <person name="Fisher S."/>
            <person name="Freeman R.M."/>
            <person name="Gunawardena J."/>
            <person name="Chu W."/>
            <person name="Stover N.A."/>
            <person name="Gregory B.D."/>
            <person name="Nowacki M."/>
            <person name="Derisi J."/>
            <person name="Roy S.W."/>
            <person name="Marshall W.F."/>
            <person name="Sood P."/>
        </authorList>
    </citation>
    <scope>NUCLEOTIDE SEQUENCE [LARGE SCALE GENOMIC DNA]</scope>
    <source>
        <strain evidence="15">WM001</strain>
    </source>
</reference>
<dbReference type="SUPFAM" id="SSF81324">
    <property type="entry name" value="Voltage-gated potassium channels"/>
    <property type="match status" value="1"/>
</dbReference>
<evidence type="ECO:0000256" key="4">
    <source>
        <dbReference type="ARBA" id="ARBA00022673"/>
    </source>
</evidence>
<proteinExistence type="predicted"/>
<keyword evidence="2" id="KW-0813">Transport</keyword>
<dbReference type="InterPro" id="IPR005821">
    <property type="entry name" value="Ion_trans_dom"/>
</dbReference>
<dbReference type="GO" id="GO:0008331">
    <property type="term" value="F:high voltage-gated calcium channel activity"/>
    <property type="evidence" value="ECO:0007669"/>
    <property type="project" value="TreeGrafter"/>
</dbReference>
<evidence type="ECO:0000256" key="9">
    <source>
        <dbReference type="ARBA" id="ARBA00023065"/>
    </source>
</evidence>
<dbReference type="GO" id="GO:0005891">
    <property type="term" value="C:voltage-gated calcium channel complex"/>
    <property type="evidence" value="ECO:0007669"/>
    <property type="project" value="TreeGrafter"/>
</dbReference>
<protein>
    <recommendedName>
        <fullName evidence="14">Ion transport domain-containing protein</fullName>
    </recommendedName>
</protein>
<keyword evidence="3" id="KW-0109">Calcium transport</keyword>
<keyword evidence="16" id="KW-1185">Reference proteome</keyword>
<feature type="transmembrane region" description="Helical" evidence="13">
    <location>
        <begin position="136"/>
        <end position="154"/>
    </location>
</feature>